<dbReference type="STRING" id="452637.Oter_2400"/>
<evidence type="ECO:0000313" key="2">
    <source>
        <dbReference type="Proteomes" id="UP000007013"/>
    </source>
</evidence>
<dbReference type="AlphaFoldDB" id="B1ZS83"/>
<name>B1ZS83_OPITP</name>
<proteinExistence type="predicted"/>
<organism evidence="1 2">
    <name type="scientific">Opitutus terrae (strain DSM 11246 / JCM 15787 / PB90-1)</name>
    <dbReference type="NCBI Taxonomy" id="452637"/>
    <lineage>
        <taxon>Bacteria</taxon>
        <taxon>Pseudomonadati</taxon>
        <taxon>Verrucomicrobiota</taxon>
        <taxon>Opitutia</taxon>
        <taxon>Opitutales</taxon>
        <taxon>Opitutaceae</taxon>
        <taxon>Opitutus</taxon>
    </lineage>
</organism>
<protein>
    <submittedName>
        <fullName evidence="1">Uncharacterized protein</fullName>
    </submittedName>
</protein>
<sequence>MRATRSTSAGPSLRKVFCLPANAREDVRVENPEKALEEARQAGIDLDLLDSNLALPVKERWRQHDGALAFILKLEEAKRKHDAGLQSVTREAR</sequence>
<dbReference type="KEGG" id="ote:Oter_2400"/>
<reference evidence="1 2" key="1">
    <citation type="journal article" date="2011" name="J. Bacteriol.">
        <title>Genome sequence of the verrucomicrobium Opitutus terrae PB90-1, an abundant inhabitant of rice paddy soil ecosystems.</title>
        <authorList>
            <person name="van Passel M.W."/>
            <person name="Kant R."/>
            <person name="Palva A."/>
            <person name="Copeland A."/>
            <person name="Lucas S."/>
            <person name="Lapidus A."/>
            <person name="Glavina del Rio T."/>
            <person name="Pitluck S."/>
            <person name="Goltsman E."/>
            <person name="Clum A."/>
            <person name="Sun H."/>
            <person name="Schmutz J."/>
            <person name="Larimer F.W."/>
            <person name="Land M.L."/>
            <person name="Hauser L."/>
            <person name="Kyrpides N."/>
            <person name="Mikhailova N."/>
            <person name="Richardson P.P."/>
            <person name="Janssen P.H."/>
            <person name="de Vos W.M."/>
            <person name="Smidt H."/>
        </authorList>
    </citation>
    <scope>NUCLEOTIDE SEQUENCE [LARGE SCALE GENOMIC DNA]</scope>
    <source>
        <strain evidence="2">DSM 11246 / JCM 15787 / PB90-1</strain>
    </source>
</reference>
<dbReference type="Proteomes" id="UP000007013">
    <property type="component" value="Chromosome"/>
</dbReference>
<keyword evidence="2" id="KW-1185">Reference proteome</keyword>
<accession>B1ZS83</accession>
<gene>
    <name evidence="1" type="ordered locus">Oter_2400</name>
</gene>
<evidence type="ECO:0000313" key="1">
    <source>
        <dbReference type="EMBL" id="ACB75682.1"/>
    </source>
</evidence>
<dbReference type="EMBL" id="CP001032">
    <property type="protein sequence ID" value="ACB75682.1"/>
    <property type="molecule type" value="Genomic_DNA"/>
</dbReference>
<dbReference type="HOGENOM" id="CLU_2396765_0_0_0"/>